<dbReference type="PANTHER" id="PTHR43255">
    <property type="entry name" value="IRON-SULFUR-BINDING OXIDOREDUCTASE FADF-RELATED-RELATED"/>
    <property type="match status" value="1"/>
</dbReference>
<dbReference type="InterPro" id="IPR017900">
    <property type="entry name" value="4Fe4S_Fe_S_CS"/>
</dbReference>
<keyword evidence="5" id="KW-0411">Iron-sulfur</keyword>
<reference evidence="8 9" key="1">
    <citation type="submission" date="2019-11" db="EMBL/GenBank/DDBJ databases">
        <title>Comparative genomics of hydrocarbon-degrading Desulfosarcina strains.</title>
        <authorList>
            <person name="Watanabe M."/>
            <person name="Kojima H."/>
            <person name="Fukui M."/>
        </authorList>
    </citation>
    <scope>NUCLEOTIDE SEQUENCE [LARGE SCALE GENOMIC DNA]</scope>
    <source>
        <strain evidence="8 9">PL12</strain>
    </source>
</reference>
<accession>A0A5K7YY75</accession>
<dbReference type="OrthoDB" id="9794954at2"/>
<dbReference type="AlphaFoldDB" id="A0A5K7YY75"/>
<dbReference type="InterPro" id="IPR004017">
    <property type="entry name" value="Cys_rich_dom"/>
</dbReference>
<feature type="transmembrane region" description="Helical" evidence="6">
    <location>
        <begin position="12"/>
        <end position="36"/>
    </location>
</feature>
<dbReference type="Gene3D" id="1.10.1060.10">
    <property type="entry name" value="Alpha-helical ferredoxin"/>
    <property type="match status" value="1"/>
</dbReference>
<dbReference type="PROSITE" id="PS00198">
    <property type="entry name" value="4FE4S_FER_1"/>
    <property type="match status" value="2"/>
</dbReference>
<dbReference type="RefSeq" id="WP_155319130.1">
    <property type="nucleotide sequence ID" value="NZ_AP021874.1"/>
</dbReference>
<keyword evidence="4" id="KW-0408">Iron</keyword>
<protein>
    <recommendedName>
        <fullName evidence="7">4Fe-4S ferredoxin-type domain-containing protein</fullName>
    </recommendedName>
</protein>
<dbReference type="KEGG" id="dalk:DSCA_51940"/>
<gene>
    <name evidence="8" type="ORF">DSCA_51940</name>
</gene>
<feature type="transmembrane region" description="Helical" evidence="6">
    <location>
        <begin position="163"/>
        <end position="183"/>
    </location>
</feature>
<dbReference type="SUPFAM" id="SSF46548">
    <property type="entry name" value="alpha-helical ferredoxin"/>
    <property type="match status" value="1"/>
</dbReference>
<dbReference type="SUPFAM" id="SSF103501">
    <property type="entry name" value="Respiratory nitrate reductase 1 gamma chain"/>
    <property type="match status" value="1"/>
</dbReference>
<evidence type="ECO:0000256" key="2">
    <source>
        <dbReference type="ARBA" id="ARBA00022723"/>
    </source>
</evidence>
<keyword evidence="1" id="KW-0004">4Fe-4S</keyword>
<organism evidence="8 9">
    <name type="scientific">Desulfosarcina alkanivorans</name>
    <dbReference type="NCBI Taxonomy" id="571177"/>
    <lineage>
        <taxon>Bacteria</taxon>
        <taxon>Pseudomonadati</taxon>
        <taxon>Thermodesulfobacteriota</taxon>
        <taxon>Desulfobacteria</taxon>
        <taxon>Desulfobacterales</taxon>
        <taxon>Desulfosarcinaceae</taxon>
        <taxon>Desulfosarcina</taxon>
    </lineage>
</organism>
<feature type="transmembrane region" description="Helical" evidence="6">
    <location>
        <begin position="237"/>
        <end position="261"/>
    </location>
</feature>
<evidence type="ECO:0000259" key="7">
    <source>
        <dbReference type="PROSITE" id="PS51379"/>
    </source>
</evidence>
<evidence type="ECO:0000313" key="8">
    <source>
        <dbReference type="EMBL" id="BBO71264.1"/>
    </source>
</evidence>
<dbReference type="Gene3D" id="1.20.950.20">
    <property type="entry name" value="Transmembrane di-heme cytochromes, Chain C"/>
    <property type="match status" value="1"/>
</dbReference>
<name>A0A5K7YY75_9BACT</name>
<keyword evidence="3" id="KW-0560">Oxidoreductase</keyword>
<evidence type="ECO:0000256" key="1">
    <source>
        <dbReference type="ARBA" id="ARBA00022485"/>
    </source>
</evidence>
<dbReference type="Pfam" id="PF13187">
    <property type="entry name" value="Fer4_9"/>
    <property type="match status" value="1"/>
</dbReference>
<evidence type="ECO:0000256" key="3">
    <source>
        <dbReference type="ARBA" id="ARBA00023002"/>
    </source>
</evidence>
<dbReference type="GO" id="GO:0051539">
    <property type="term" value="F:4 iron, 4 sulfur cluster binding"/>
    <property type="evidence" value="ECO:0007669"/>
    <property type="project" value="UniProtKB-KW"/>
</dbReference>
<dbReference type="InterPro" id="IPR036197">
    <property type="entry name" value="NarG-like_sf"/>
</dbReference>
<evidence type="ECO:0000313" key="9">
    <source>
        <dbReference type="Proteomes" id="UP000427906"/>
    </source>
</evidence>
<dbReference type="InterPro" id="IPR017896">
    <property type="entry name" value="4Fe4S_Fe-S-bd"/>
</dbReference>
<dbReference type="InterPro" id="IPR051460">
    <property type="entry name" value="HdrC_iron-sulfur_subunit"/>
</dbReference>
<dbReference type="Proteomes" id="UP000427906">
    <property type="component" value="Chromosome"/>
</dbReference>
<dbReference type="GO" id="GO:0016491">
    <property type="term" value="F:oxidoreductase activity"/>
    <property type="evidence" value="ECO:0007669"/>
    <property type="project" value="UniProtKB-KW"/>
</dbReference>
<dbReference type="GO" id="GO:0046872">
    <property type="term" value="F:metal ion binding"/>
    <property type="evidence" value="ECO:0007669"/>
    <property type="project" value="UniProtKB-KW"/>
</dbReference>
<keyword evidence="9" id="KW-1185">Reference proteome</keyword>
<dbReference type="GO" id="GO:0005886">
    <property type="term" value="C:plasma membrane"/>
    <property type="evidence" value="ECO:0007669"/>
    <property type="project" value="TreeGrafter"/>
</dbReference>
<feature type="domain" description="4Fe-4S ferredoxin-type" evidence="7">
    <location>
        <begin position="360"/>
        <end position="390"/>
    </location>
</feature>
<evidence type="ECO:0000256" key="5">
    <source>
        <dbReference type="ARBA" id="ARBA00023014"/>
    </source>
</evidence>
<dbReference type="PROSITE" id="PS51379">
    <property type="entry name" value="4FE4S_FER_2"/>
    <property type="match status" value="2"/>
</dbReference>
<keyword evidence="6" id="KW-1133">Transmembrane helix</keyword>
<keyword evidence="2" id="KW-0479">Metal-binding</keyword>
<feature type="transmembrane region" description="Helical" evidence="6">
    <location>
        <begin position="76"/>
        <end position="105"/>
    </location>
</feature>
<feature type="transmembrane region" description="Helical" evidence="6">
    <location>
        <begin position="125"/>
        <end position="142"/>
    </location>
</feature>
<dbReference type="InterPro" id="IPR009051">
    <property type="entry name" value="Helical_ferredxn"/>
</dbReference>
<dbReference type="PANTHER" id="PTHR43255:SF1">
    <property type="entry name" value="IRON-SULFUR-BINDING OXIDOREDUCTASE FADF-RELATED"/>
    <property type="match status" value="1"/>
</dbReference>
<keyword evidence="6" id="KW-0812">Transmembrane</keyword>
<evidence type="ECO:0000256" key="6">
    <source>
        <dbReference type="SAM" id="Phobius"/>
    </source>
</evidence>
<keyword evidence="6" id="KW-0472">Membrane</keyword>
<proteinExistence type="predicted"/>
<feature type="domain" description="4Fe-4S ferredoxin-type" evidence="7">
    <location>
        <begin position="297"/>
        <end position="326"/>
    </location>
</feature>
<sequence>MENVLIAPAKYFFLFIPTVVFSILIPLLGVAMFAYIMAIRMAPLVKAAPDNRFDHIPQRIYHVLKIWLGQYRQPRYMVAGVVHIMIFAGFLILSVRSCSLVIIGISENFVMPGFGGVVGHVYNFLKDYAATVVLIACAIAAWRRAVVKPERYAVPAKYGKDHTAEALFVLGLISTLMISESLFEASSVAANVQKGLHAEFLAPASLAWFFKSALLSTSVETLQAIHIVSYYIHDLTFFFFLCFLPMGKHFHVITSLFNVFFMRIARGNVKPVVHGIKDEELDDLESFGVKRLEDFTWKHMLDFYSCADCGRCSDNCPANAVGRPLSPRFISIKARDLMFKNYPLYPYGSPFKKSDDLIGTTFEEDEIWSCTTCGACEQECPIGIEYIDKIVDLRRGMVDEGMVPQSLQKPLKALEKRGNPWGKMEKKRADWTKDLPADVPVKDLAKKDSAEALYFVDSITSYDDRMQEIGRATATVLSRAGADFGILGKKEKDSGNEIRRFGEEMLFQTIKETNTDAILNSGVKHIITADPHAYNALKNDYQGLPPVEHISQFIARNVKSGAIRLKGANGDGKVYTYHDPCYLGRHNDVYDDPRSALDAIAGLKRVEMERCRDRSFCCGGGGLMLFYEPEEEQRMGVLRVEMAAKAGANVIVTACPFCLVNMEDAIKVAGMEGKMEAIDLSELIAQHME</sequence>
<dbReference type="EMBL" id="AP021874">
    <property type="protein sequence ID" value="BBO71264.1"/>
    <property type="molecule type" value="Genomic_DNA"/>
</dbReference>
<evidence type="ECO:0000256" key="4">
    <source>
        <dbReference type="ARBA" id="ARBA00023004"/>
    </source>
</evidence>
<dbReference type="Pfam" id="PF02754">
    <property type="entry name" value="CCG"/>
    <property type="match status" value="2"/>
</dbReference>